<dbReference type="Proteomes" id="UP000294933">
    <property type="component" value="Unassembled WGS sequence"/>
</dbReference>
<dbReference type="CDD" id="cd05471">
    <property type="entry name" value="pepsin_like"/>
    <property type="match status" value="1"/>
</dbReference>
<name>A0A4Y7PWM0_9AGAM</name>
<dbReference type="VEuPathDB" id="FungiDB:BD410DRAFT_842411"/>
<proteinExistence type="inferred from homology"/>
<dbReference type="PROSITE" id="PS51767">
    <property type="entry name" value="PEPTIDASE_A1"/>
    <property type="match status" value="1"/>
</dbReference>
<feature type="compositionally biased region" description="Polar residues" evidence="2">
    <location>
        <begin position="42"/>
        <end position="51"/>
    </location>
</feature>
<evidence type="ECO:0000313" key="4">
    <source>
        <dbReference type="EMBL" id="TDL18999.1"/>
    </source>
</evidence>
<dbReference type="EMBL" id="ML170201">
    <property type="protein sequence ID" value="TDL18999.1"/>
    <property type="molecule type" value="Genomic_DNA"/>
</dbReference>
<organism evidence="4 5">
    <name type="scientific">Rickenella mellea</name>
    <dbReference type="NCBI Taxonomy" id="50990"/>
    <lineage>
        <taxon>Eukaryota</taxon>
        <taxon>Fungi</taxon>
        <taxon>Dikarya</taxon>
        <taxon>Basidiomycota</taxon>
        <taxon>Agaricomycotina</taxon>
        <taxon>Agaricomycetes</taxon>
        <taxon>Hymenochaetales</taxon>
        <taxon>Rickenellaceae</taxon>
        <taxon>Rickenella</taxon>
    </lineage>
</organism>
<comment type="similarity">
    <text evidence="1">Belongs to the peptidase A1 family.</text>
</comment>
<dbReference type="InterPro" id="IPR034164">
    <property type="entry name" value="Pepsin-like_dom"/>
</dbReference>
<reference evidence="4 5" key="1">
    <citation type="submission" date="2018-06" db="EMBL/GenBank/DDBJ databases">
        <title>A transcriptomic atlas of mushroom development highlights an independent origin of complex multicellularity.</title>
        <authorList>
            <consortium name="DOE Joint Genome Institute"/>
            <person name="Krizsan K."/>
            <person name="Almasi E."/>
            <person name="Merenyi Z."/>
            <person name="Sahu N."/>
            <person name="Viragh M."/>
            <person name="Koszo T."/>
            <person name="Mondo S."/>
            <person name="Kiss B."/>
            <person name="Balint B."/>
            <person name="Kues U."/>
            <person name="Barry K."/>
            <person name="Hegedus J.C."/>
            <person name="Henrissat B."/>
            <person name="Johnson J."/>
            <person name="Lipzen A."/>
            <person name="Ohm R."/>
            <person name="Nagy I."/>
            <person name="Pangilinan J."/>
            <person name="Yan J."/>
            <person name="Xiong Y."/>
            <person name="Grigoriev I.V."/>
            <person name="Hibbett D.S."/>
            <person name="Nagy L.G."/>
        </authorList>
    </citation>
    <scope>NUCLEOTIDE SEQUENCE [LARGE SCALE GENOMIC DNA]</scope>
    <source>
        <strain evidence="4 5">SZMC22713</strain>
    </source>
</reference>
<evidence type="ECO:0000256" key="2">
    <source>
        <dbReference type="SAM" id="MobiDB-lite"/>
    </source>
</evidence>
<keyword evidence="5" id="KW-1185">Reference proteome</keyword>
<evidence type="ECO:0000259" key="3">
    <source>
        <dbReference type="PROSITE" id="PS51767"/>
    </source>
</evidence>
<dbReference type="SUPFAM" id="SSF50630">
    <property type="entry name" value="Acid proteases"/>
    <property type="match status" value="1"/>
</dbReference>
<protein>
    <submittedName>
        <fullName evidence="4">Acid protease</fullName>
    </submittedName>
</protein>
<evidence type="ECO:0000313" key="5">
    <source>
        <dbReference type="Proteomes" id="UP000294933"/>
    </source>
</evidence>
<dbReference type="InterPro" id="IPR001461">
    <property type="entry name" value="Aspartic_peptidase_A1"/>
</dbReference>
<dbReference type="PANTHER" id="PTHR47966">
    <property type="entry name" value="BETA-SITE APP-CLEAVING ENZYME, ISOFORM A-RELATED"/>
    <property type="match status" value="1"/>
</dbReference>
<dbReference type="GO" id="GO:0006508">
    <property type="term" value="P:proteolysis"/>
    <property type="evidence" value="ECO:0007669"/>
    <property type="project" value="UniProtKB-KW"/>
</dbReference>
<dbReference type="AlphaFoldDB" id="A0A4Y7PWM0"/>
<dbReference type="InterPro" id="IPR033121">
    <property type="entry name" value="PEPTIDASE_A1"/>
</dbReference>
<dbReference type="GO" id="GO:0004190">
    <property type="term" value="F:aspartic-type endopeptidase activity"/>
    <property type="evidence" value="ECO:0007669"/>
    <property type="project" value="InterPro"/>
</dbReference>
<keyword evidence="4" id="KW-0378">Hydrolase</keyword>
<dbReference type="Gene3D" id="2.40.70.10">
    <property type="entry name" value="Acid Proteases"/>
    <property type="match status" value="2"/>
</dbReference>
<evidence type="ECO:0000256" key="1">
    <source>
        <dbReference type="ARBA" id="ARBA00007447"/>
    </source>
</evidence>
<accession>A0A4Y7PWM0</accession>
<feature type="domain" description="Peptidase A1" evidence="3">
    <location>
        <begin position="74"/>
        <end position="428"/>
    </location>
</feature>
<gene>
    <name evidence="4" type="ORF">BD410DRAFT_842411</name>
</gene>
<keyword evidence="4" id="KW-0645">Protease</keyword>
<dbReference type="OrthoDB" id="660550at2759"/>
<feature type="region of interest" description="Disordered" evidence="2">
    <location>
        <begin position="40"/>
        <end position="60"/>
    </location>
</feature>
<dbReference type="PANTHER" id="PTHR47966:SF74">
    <property type="entry name" value="AGR407CP"/>
    <property type="match status" value="1"/>
</dbReference>
<dbReference type="Pfam" id="PF00026">
    <property type="entry name" value="Asp"/>
    <property type="match status" value="1"/>
</dbReference>
<dbReference type="InterPro" id="IPR021109">
    <property type="entry name" value="Peptidase_aspartic_dom_sf"/>
</dbReference>
<dbReference type="STRING" id="50990.A0A4Y7PWM0"/>
<dbReference type="PRINTS" id="PR00792">
    <property type="entry name" value="PEPSIN"/>
</dbReference>
<sequence>MANHGKHLAVHPDPGVGSFDDDIHRAETLFYRAKRLDEKNGHATSGAQQTHGGHVDDEGFTARVPINPVLHRGPRIDMETGEPGKQQQWTVVPDTGSAFTWVGAKPPKTHKDSGHPQTSKFKGTKNVKLEYGTGDCEVDIVDDKVVIGLSSAANAHIEIPSQTLGAMTKSSPHFNEMDGILGIGDASLTDDLTDKGEIPTVIDNYFKANPTLPKKHLGIYFCPVDLNKGHITIGDSEEYDHAHPTASILRSPIHWVPRATKYPAKYYHGLDLQVSYDNIPLGKAAVATGATPKFDKLTGITDTGTTGILMHNDIVKAYLKNFGFSQDQATGYYIVTDAVYATMKSLFFHLLDASGTEIAKLEFVPNAQVMCKSRQSMIAGHKTGHRYLLMKDFHNKFPGLDFLLGYSFLQRFYTVIDHSKSPHPLGFAETEHTHDSIH</sequence>